<evidence type="ECO:0000256" key="4">
    <source>
        <dbReference type="ARBA" id="ARBA00022989"/>
    </source>
</evidence>
<keyword evidence="4 6" id="KW-1133">Transmembrane helix</keyword>
<sequence length="534" mass="58005">MAFSIMSEEDDPYPAWDKTKTPIRIFFKDARHVFKLDELGREIARIALPAALALAADPVASLVDTAFIGQIGSVELAAVGVAIALFNQVSRIAIFPLVSVTTSFVAEEDTIGSVSIEAEDNNDTETGFFTNDEKSSMIPQNGMLSFSLITIQPSPILKIKIHERKGEDAHHSRKPLDTTFENGKVENGRRYIPSASSALVIGGVLGLIQAIFLISGARPLLNFMGVKSDSLMMTPAQQYLTLRSLGAPAVLLSLAIQGVFRGFKDTKTPLYATVLFICCYMIFGYCSYIYLLFCRYLIALILFWRLMGQVDLLPPSIKHLQFSRFLKNGECFLLLMRVIAVTFCVTLAASLAARQGSTSMAAFQVCLQVWLTTSLLADGLAVAGQAILATAFAQNDHDKATAAASRVLQLGLFLGLMLSVFLGVGMTFGAKLFTSDVDVLRFIGIGIPFVAATQPINALAFVFDGINFGASDFAYSAYSMVLVAIISIFCLFILSSTKGFIGIWVALTIYMSLRTLAGFGRIGTGTGPWYFLRN</sequence>
<feature type="transmembrane region" description="Helical" evidence="6">
    <location>
        <begin position="332"/>
        <end position="353"/>
    </location>
</feature>
<dbReference type="PANTHER" id="PTHR42893:SF4">
    <property type="entry name" value="PROTEIN DETOXIFICATION 42"/>
    <property type="match status" value="1"/>
</dbReference>
<evidence type="ECO:0000256" key="2">
    <source>
        <dbReference type="ARBA" id="ARBA00010199"/>
    </source>
</evidence>
<feature type="transmembrane region" description="Helical" evidence="6">
    <location>
        <begin position="272"/>
        <end position="304"/>
    </location>
</feature>
<dbReference type="NCBIfam" id="TIGR00797">
    <property type="entry name" value="matE"/>
    <property type="match status" value="1"/>
</dbReference>
<keyword evidence="3 6" id="KW-0812">Transmembrane</keyword>
<dbReference type="InterPro" id="IPR002528">
    <property type="entry name" value="MATE_fam"/>
</dbReference>
<comment type="similarity">
    <text evidence="2 6">Belongs to the multi antimicrobial extrusion (MATE) (TC 2.A.66.1) family.</text>
</comment>
<dbReference type="Proteomes" id="UP000321393">
    <property type="component" value="Unassembled WGS sequence"/>
</dbReference>
<dbReference type="Pfam" id="PF01554">
    <property type="entry name" value="MatE"/>
    <property type="match status" value="2"/>
</dbReference>
<reference evidence="7 8" key="1">
    <citation type="submission" date="2019-08" db="EMBL/GenBank/DDBJ databases">
        <title>Draft genome sequences of two oriental melons (Cucumis melo L. var makuwa).</title>
        <authorList>
            <person name="Kwon S.-Y."/>
        </authorList>
    </citation>
    <scope>NUCLEOTIDE SEQUENCE [LARGE SCALE GENOMIC DNA]</scope>
    <source>
        <strain evidence="8">cv. SW 3</strain>
        <tissue evidence="7">Leaf</tissue>
    </source>
</reference>
<protein>
    <recommendedName>
        <fullName evidence="6">Protein DETOXIFICATION</fullName>
    </recommendedName>
    <alternativeName>
        <fullName evidence="6">Multidrug and toxic compound extrusion protein</fullName>
    </alternativeName>
</protein>
<evidence type="ECO:0000256" key="5">
    <source>
        <dbReference type="ARBA" id="ARBA00023136"/>
    </source>
</evidence>
<name>A0A5A7TE31_CUCMM</name>
<dbReference type="GO" id="GO:0042910">
    <property type="term" value="F:xenobiotic transmembrane transporter activity"/>
    <property type="evidence" value="ECO:0007669"/>
    <property type="project" value="InterPro"/>
</dbReference>
<feature type="transmembrane region" description="Helical" evidence="6">
    <location>
        <begin position="475"/>
        <end position="494"/>
    </location>
</feature>
<dbReference type="EMBL" id="SSTE01016659">
    <property type="protein sequence ID" value="KAA0041413.1"/>
    <property type="molecule type" value="Genomic_DNA"/>
</dbReference>
<feature type="transmembrane region" description="Helical" evidence="6">
    <location>
        <begin position="240"/>
        <end position="260"/>
    </location>
</feature>
<feature type="transmembrane region" description="Helical" evidence="6">
    <location>
        <begin position="198"/>
        <end position="220"/>
    </location>
</feature>
<comment type="caution">
    <text evidence="6">Lacks conserved residue(s) required for the propagation of feature annotation.</text>
</comment>
<evidence type="ECO:0000313" key="7">
    <source>
        <dbReference type="EMBL" id="KAA0041413.1"/>
    </source>
</evidence>
<dbReference type="AlphaFoldDB" id="A0A5A7TE31"/>
<gene>
    <name evidence="7" type="ORF">E6C27_scaffold206G00600</name>
</gene>
<feature type="transmembrane region" description="Helical" evidence="6">
    <location>
        <begin position="365"/>
        <end position="388"/>
    </location>
</feature>
<evidence type="ECO:0000256" key="3">
    <source>
        <dbReference type="ARBA" id="ARBA00022692"/>
    </source>
</evidence>
<evidence type="ECO:0000313" key="8">
    <source>
        <dbReference type="Proteomes" id="UP000321393"/>
    </source>
</evidence>
<accession>A0A5A7TE31</accession>
<evidence type="ECO:0000256" key="1">
    <source>
        <dbReference type="ARBA" id="ARBA00004141"/>
    </source>
</evidence>
<comment type="caution">
    <text evidence="7">The sequence shown here is derived from an EMBL/GenBank/DDBJ whole genome shotgun (WGS) entry which is preliminary data.</text>
</comment>
<comment type="subcellular location">
    <subcellularLocation>
        <location evidence="1">Membrane</location>
        <topology evidence="1">Multi-pass membrane protein</topology>
    </subcellularLocation>
</comment>
<dbReference type="GO" id="GO:0015297">
    <property type="term" value="F:antiporter activity"/>
    <property type="evidence" value="ECO:0007669"/>
    <property type="project" value="InterPro"/>
</dbReference>
<organism evidence="7 8">
    <name type="scientific">Cucumis melo var. makuwa</name>
    <name type="common">Oriental melon</name>
    <dbReference type="NCBI Taxonomy" id="1194695"/>
    <lineage>
        <taxon>Eukaryota</taxon>
        <taxon>Viridiplantae</taxon>
        <taxon>Streptophyta</taxon>
        <taxon>Embryophyta</taxon>
        <taxon>Tracheophyta</taxon>
        <taxon>Spermatophyta</taxon>
        <taxon>Magnoliopsida</taxon>
        <taxon>eudicotyledons</taxon>
        <taxon>Gunneridae</taxon>
        <taxon>Pentapetalae</taxon>
        <taxon>rosids</taxon>
        <taxon>fabids</taxon>
        <taxon>Cucurbitales</taxon>
        <taxon>Cucurbitaceae</taxon>
        <taxon>Benincaseae</taxon>
        <taxon>Cucumis</taxon>
    </lineage>
</organism>
<keyword evidence="5 6" id="KW-0472">Membrane</keyword>
<dbReference type="PANTHER" id="PTHR42893">
    <property type="entry name" value="PROTEIN DETOXIFICATION 44, CHLOROPLASTIC-RELATED"/>
    <property type="match status" value="1"/>
</dbReference>
<feature type="transmembrane region" description="Helical" evidence="6">
    <location>
        <begin position="408"/>
        <end position="430"/>
    </location>
</feature>
<dbReference type="InterPro" id="IPR044644">
    <property type="entry name" value="DinF-like"/>
</dbReference>
<feature type="transmembrane region" description="Helical" evidence="6">
    <location>
        <begin position="442"/>
        <end position="463"/>
    </location>
</feature>
<evidence type="ECO:0000256" key="6">
    <source>
        <dbReference type="RuleBase" id="RU004914"/>
    </source>
</evidence>
<dbReference type="CDD" id="cd13136">
    <property type="entry name" value="MATE_DinF_like"/>
    <property type="match status" value="1"/>
</dbReference>
<feature type="transmembrane region" description="Helical" evidence="6">
    <location>
        <begin position="501"/>
        <end position="522"/>
    </location>
</feature>
<dbReference type="OrthoDB" id="2126698at2759"/>
<proteinExistence type="inferred from homology"/>
<dbReference type="GO" id="GO:0016020">
    <property type="term" value="C:membrane"/>
    <property type="evidence" value="ECO:0007669"/>
    <property type="project" value="UniProtKB-SubCell"/>
</dbReference>